<sequence length="245" mass="26843">MSISESTTYSKTVDHQSKTNLPTSMTKETTPSTVMSISESTTYCKTVDHQSKTNLPTSMTKETTPSTVMSISESTTYSKTGHQSKTNLSTSMTKETTFSITTSTPPGNSTISEKMLVFTGVAVIVTGLICLCWFASKKRRKQNKTRSKKPDVNSQGIGMIYSLITSVPATSQAISAGFEHPKSQQDSTADPTDTRSAITSINPIYQPSDVLVDKQQKQENEKENELTSEMTNILYLALENAFPMM</sequence>
<protein>
    <submittedName>
        <fullName evidence="3">Uncharacterized protein</fullName>
    </submittedName>
</protein>
<dbReference type="AlphaFoldDB" id="A0A498MUM7"/>
<dbReference type="Proteomes" id="UP000290572">
    <property type="component" value="Unassembled WGS sequence"/>
</dbReference>
<keyword evidence="2" id="KW-0812">Transmembrane</keyword>
<dbReference type="EMBL" id="QBIY01012568">
    <property type="protein sequence ID" value="RXN23134.1"/>
    <property type="molecule type" value="Genomic_DNA"/>
</dbReference>
<keyword evidence="4" id="KW-1185">Reference proteome</keyword>
<feature type="compositionally biased region" description="Polar residues" evidence="1">
    <location>
        <begin position="54"/>
        <end position="89"/>
    </location>
</feature>
<feature type="compositionally biased region" description="Polar residues" evidence="1">
    <location>
        <begin position="1"/>
        <end position="11"/>
    </location>
</feature>
<feature type="region of interest" description="Disordered" evidence="1">
    <location>
        <begin position="1"/>
        <end position="34"/>
    </location>
</feature>
<evidence type="ECO:0000256" key="2">
    <source>
        <dbReference type="SAM" id="Phobius"/>
    </source>
</evidence>
<proteinExistence type="predicted"/>
<organism evidence="3 4">
    <name type="scientific">Labeo rohita</name>
    <name type="common">Indian major carp</name>
    <name type="synonym">Cyprinus rohita</name>
    <dbReference type="NCBI Taxonomy" id="84645"/>
    <lineage>
        <taxon>Eukaryota</taxon>
        <taxon>Metazoa</taxon>
        <taxon>Chordata</taxon>
        <taxon>Craniata</taxon>
        <taxon>Vertebrata</taxon>
        <taxon>Euteleostomi</taxon>
        <taxon>Actinopterygii</taxon>
        <taxon>Neopterygii</taxon>
        <taxon>Teleostei</taxon>
        <taxon>Ostariophysi</taxon>
        <taxon>Cypriniformes</taxon>
        <taxon>Cyprinidae</taxon>
        <taxon>Labeoninae</taxon>
        <taxon>Labeonini</taxon>
        <taxon>Labeo</taxon>
    </lineage>
</organism>
<keyword evidence="2" id="KW-1133">Transmembrane helix</keyword>
<name>A0A498MUM7_LABRO</name>
<gene>
    <name evidence="3" type="ORF">ROHU_006531</name>
</gene>
<keyword evidence="2" id="KW-0472">Membrane</keyword>
<accession>A0A498MUM7</accession>
<evidence type="ECO:0000313" key="3">
    <source>
        <dbReference type="EMBL" id="RXN23134.1"/>
    </source>
</evidence>
<evidence type="ECO:0000256" key="1">
    <source>
        <dbReference type="SAM" id="MobiDB-lite"/>
    </source>
</evidence>
<feature type="region of interest" description="Disordered" evidence="1">
    <location>
        <begin position="54"/>
        <end position="91"/>
    </location>
</feature>
<feature type="transmembrane region" description="Helical" evidence="2">
    <location>
        <begin position="115"/>
        <end position="136"/>
    </location>
</feature>
<comment type="caution">
    <text evidence="3">The sequence shown here is derived from an EMBL/GenBank/DDBJ whole genome shotgun (WGS) entry which is preliminary data.</text>
</comment>
<reference evidence="3 4" key="1">
    <citation type="submission" date="2018-03" db="EMBL/GenBank/DDBJ databases">
        <title>Draft genome sequence of Rohu Carp (Labeo rohita).</title>
        <authorList>
            <person name="Das P."/>
            <person name="Kushwaha B."/>
            <person name="Joshi C.G."/>
            <person name="Kumar D."/>
            <person name="Nagpure N.S."/>
            <person name="Sahoo L."/>
            <person name="Das S.P."/>
            <person name="Bit A."/>
            <person name="Patnaik S."/>
            <person name="Meher P.K."/>
            <person name="Jayasankar P."/>
            <person name="Koringa P.G."/>
            <person name="Patel N.V."/>
            <person name="Hinsu A.T."/>
            <person name="Kumar R."/>
            <person name="Pandey M."/>
            <person name="Agarwal S."/>
            <person name="Srivastava S."/>
            <person name="Singh M."/>
            <person name="Iquebal M.A."/>
            <person name="Jaiswal S."/>
            <person name="Angadi U.B."/>
            <person name="Kumar N."/>
            <person name="Raza M."/>
            <person name="Shah T.M."/>
            <person name="Rai A."/>
            <person name="Jena J.K."/>
        </authorList>
    </citation>
    <scope>NUCLEOTIDE SEQUENCE [LARGE SCALE GENOMIC DNA]</scope>
    <source>
        <strain evidence="3">DASCIFA01</strain>
        <tissue evidence="3">Testis</tissue>
    </source>
</reference>
<feature type="compositionally biased region" description="Polar residues" evidence="1">
    <location>
        <begin position="18"/>
        <end position="34"/>
    </location>
</feature>
<evidence type="ECO:0000313" key="4">
    <source>
        <dbReference type="Proteomes" id="UP000290572"/>
    </source>
</evidence>